<dbReference type="AlphaFoldDB" id="A0AAU9Q9B4"/>
<dbReference type="EMBL" id="CAKMTQ010000035">
    <property type="protein sequence ID" value="CAH1536750.1"/>
    <property type="molecule type" value="Genomic_DNA"/>
</dbReference>
<evidence type="ECO:0000313" key="2">
    <source>
        <dbReference type="Proteomes" id="UP001295420"/>
    </source>
</evidence>
<proteinExistence type="predicted"/>
<reference evidence="1" key="1">
    <citation type="submission" date="2022-01" db="EMBL/GenBank/DDBJ databases">
        <authorList>
            <person name="Lagorce A."/>
        </authorList>
    </citation>
    <scope>NUCLEOTIDE SEQUENCE</scope>
    <source>
        <strain evidence="1">Th15_F1_D04</strain>
    </source>
</reference>
<evidence type="ECO:0000313" key="1">
    <source>
        <dbReference type="EMBL" id="CAH1536750.1"/>
    </source>
</evidence>
<organism evidence="1 2">
    <name type="scientific">Vibrio owensii</name>
    <dbReference type="NCBI Taxonomy" id="696485"/>
    <lineage>
        <taxon>Bacteria</taxon>
        <taxon>Pseudomonadati</taxon>
        <taxon>Pseudomonadota</taxon>
        <taxon>Gammaproteobacteria</taxon>
        <taxon>Vibrionales</taxon>
        <taxon>Vibrionaceae</taxon>
        <taxon>Vibrio</taxon>
    </lineage>
</organism>
<accession>A0AAU9Q9B4</accession>
<sequence>MRSWYFSEQKCQNRVCITHARQERANLWEQFKQTDAFKDFVLASVPSQEAHQSQFDGEPTQAQWQAMAGEHYKSQALTHTANTVAEQHQQRGGTETY</sequence>
<name>A0AAU9Q9B4_9VIBR</name>
<comment type="caution">
    <text evidence="1">The sequence shown here is derived from an EMBL/GenBank/DDBJ whole genome shotgun (WGS) entry which is preliminary data.</text>
</comment>
<protein>
    <submittedName>
        <fullName evidence="1">Uncharacterized protein</fullName>
    </submittedName>
</protein>
<dbReference type="RefSeq" id="WP_409931702.1">
    <property type="nucleotide sequence ID" value="NZ_CAKMTQ010000035.1"/>
</dbReference>
<gene>
    <name evidence="1" type="ORF">THF1D04_400001</name>
</gene>
<dbReference type="Proteomes" id="UP001295420">
    <property type="component" value="Unassembled WGS sequence"/>
</dbReference>